<feature type="transmembrane region" description="Helical" evidence="8">
    <location>
        <begin position="214"/>
        <end position="232"/>
    </location>
</feature>
<evidence type="ECO:0000256" key="3">
    <source>
        <dbReference type="ARBA" id="ARBA00022448"/>
    </source>
</evidence>
<comment type="subcellular location">
    <subcellularLocation>
        <location evidence="1">Membrane</location>
        <topology evidence="1">Multi-pass membrane protein</topology>
    </subcellularLocation>
</comment>
<keyword evidence="5 8" id="KW-1133">Transmembrane helix</keyword>
<name>A0A0D8JD52_9BACT</name>
<evidence type="ECO:0000313" key="9">
    <source>
        <dbReference type="EMBL" id="KJF43718.1"/>
    </source>
</evidence>
<feature type="transmembrane region" description="Helical" evidence="8">
    <location>
        <begin position="38"/>
        <end position="57"/>
    </location>
</feature>
<feature type="transmembrane region" description="Helical" evidence="8">
    <location>
        <begin position="145"/>
        <end position="164"/>
    </location>
</feature>
<evidence type="ECO:0000256" key="6">
    <source>
        <dbReference type="ARBA" id="ARBA00023136"/>
    </source>
</evidence>
<accession>A0A0D8JD52</accession>
<dbReference type="PANTHER" id="PTHR48086:SF7">
    <property type="entry name" value="SODIUM-SOLUTE SYMPORTER-RELATED"/>
    <property type="match status" value="1"/>
</dbReference>
<keyword evidence="3" id="KW-0813">Transport</keyword>
<protein>
    <recommendedName>
        <fullName evidence="11">Sodium:solute symporter</fullName>
    </recommendedName>
</protein>
<dbReference type="Gene3D" id="1.20.1730.10">
    <property type="entry name" value="Sodium/glucose cotransporter"/>
    <property type="match status" value="1"/>
</dbReference>
<dbReference type="GO" id="GO:0022857">
    <property type="term" value="F:transmembrane transporter activity"/>
    <property type="evidence" value="ECO:0007669"/>
    <property type="project" value="InterPro"/>
</dbReference>
<feature type="transmembrane region" description="Helical" evidence="8">
    <location>
        <begin position="69"/>
        <end position="88"/>
    </location>
</feature>
<dbReference type="GO" id="GO:0005886">
    <property type="term" value="C:plasma membrane"/>
    <property type="evidence" value="ECO:0007669"/>
    <property type="project" value="TreeGrafter"/>
</dbReference>
<feature type="transmembrane region" description="Helical" evidence="8">
    <location>
        <begin position="361"/>
        <end position="384"/>
    </location>
</feature>
<feature type="transmembrane region" description="Helical" evidence="8">
    <location>
        <begin position="176"/>
        <end position="194"/>
    </location>
</feature>
<dbReference type="AlphaFoldDB" id="A0A0D8JD52"/>
<dbReference type="Proteomes" id="UP000032544">
    <property type="component" value="Unassembled WGS sequence"/>
</dbReference>
<feature type="transmembrane region" description="Helical" evidence="8">
    <location>
        <begin position="253"/>
        <end position="272"/>
    </location>
</feature>
<evidence type="ECO:0000313" key="10">
    <source>
        <dbReference type="Proteomes" id="UP000032544"/>
    </source>
</evidence>
<feature type="transmembrane region" description="Helical" evidence="8">
    <location>
        <begin position="292"/>
        <end position="315"/>
    </location>
</feature>
<dbReference type="Pfam" id="PF00474">
    <property type="entry name" value="SSF"/>
    <property type="match status" value="1"/>
</dbReference>
<evidence type="ECO:0000256" key="7">
    <source>
        <dbReference type="RuleBase" id="RU362091"/>
    </source>
</evidence>
<gene>
    <name evidence="9" type="ORF">LH29_11545</name>
</gene>
<keyword evidence="6 8" id="KW-0472">Membrane</keyword>
<dbReference type="PROSITE" id="PS50283">
    <property type="entry name" value="NA_SOLUT_SYMP_3"/>
    <property type="match status" value="1"/>
</dbReference>
<sequence length="449" mass="48261">MQTEITILIYFVFIVGIGVYSAFRIKNPSDYYVAGKKAGLLPVSGSLLATILGGSALTGTIELSQTRGWAALWFLFSAAIGLFLLAPISKYVSRYGNYTLPELLGKFFGRKAERFSTIIIPLAWLGIVAAQIIAAAQILQGLGFISYQNAAILSGLVFIAYTLLGGQLSILKTDTLQAVLIISGLAALLFFAIQSPEHSQVEPLKFSALFNSKFSLVDLIVLLMTYSVTFVVGPDIYSRLFCAGSEKTARRSIIIVASILIPVSFALTYLGVYSGKENEGIMAFAGHLLPNWAYGLFIAALLSAVMSSADTTLLTSSMILSELFSGNLEKKQALPLTRWLVVVIGALSLLISLYITSVIQALLLALSFFSGAFVVPVLCGLLGFKVNNKNVIWAIVFGGVTALAGKLLTVFDYQSLGNGLIILSYFVNSLILFIGHRSGNTSVSTYLKV</sequence>
<evidence type="ECO:0000256" key="4">
    <source>
        <dbReference type="ARBA" id="ARBA00022692"/>
    </source>
</evidence>
<proteinExistence type="inferred from homology"/>
<dbReference type="CDD" id="cd10322">
    <property type="entry name" value="SLC5sbd"/>
    <property type="match status" value="1"/>
</dbReference>
<feature type="transmembrane region" description="Helical" evidence="8">
    <location>
        <begin position="336"/>
        <end position="355"/>
    </location>
</feature>
<dbReference type="OrthoDB" id="9814523at2"/>
<comment type="caution">
    <text evidence="9">The sequence shown here is derived from an EMBL/GenBank/DDBJ whole genome shotgun (WGS) entry which is preliminary data.</text>
</comment>
<dbReference type="PANTHER" id="PTHR48086">
    <property type="entry name" value="SODIUM/PROLINE SYMPORTER-RELATED"/>
    <property type="match status" value="1"/>
</dbReference>
<feature type="transmembrane region" description="Helical" evidence="8">
    <location>
        <begin position="391"/>
        <end position="411"/>
    </location>
</feature>
<comment type="similarity">
    <text evidence="2 7">Belongs to the sodium:solute symporter (SSF) (TC 2.A.21) family.</text>
</comment>
<reference evidence="9 10" key="1">
    <citation type="submission" date="2014-09" db="EMBL/GenBank/DDBJ databases">
        <title>Draft Genome Sequence of Draconibacterium sp. JN14CK-3.</title>
        <authorList>
            <person name="Dong C."/>
            <person name="Lai Q."/>
            <person name="Shao Z."/>
        </authorList>
    </citation>
    <scope>NUCLEOTIDE SEQUENCE [LARGE SCALE GENOMIC DNA]</scope>
    <source>
        <strain evidence="9 10">JN14CK-3</strain>
    </source>
</reference>
<evidence type="ECO:0000256" key="5">
    <source>
        <dbReference type="ARBA" id="ARBA00022989"/>
    </source>
</evidence>
<organism evidence="9 10">
    <name type="scientific">Draconibacterium sediminis</name>
    <dbReference type="NCBI Taxonomy" id="1544798"/>
    <lineage>
        <taxon>Bacteria</taxon>
        <taxon>Pseudomonadati</taxon>
        <taxon>Bacteroidota</taxon>
        <taxon>Bacteroidia</taxon>
        <taxon>Marinilabiliales</taxon>
        <taxon>Prolixibacteraceae</taxon>
        <taxon>Draconibacterium</taxon>
    </lineage>
</organism>
<dbReference type="EMBL" id="JRHC01000002">
    <property type="protein sequence ID" value="KJF43718.1"/>
    <property type="molecule type" value="Genomic_DNA"/>
</dbReference>
<feature type="transmembrane region" description="Helical" evidence="8">
    <location>
        <begin position="6"/>
        <end position="26"/>
    </location>
</feature>
<evidence type="ECO:0000256" key="1">
    <source>
        <dbReference type="ARBA" id="ARBA00004141"/>
    </source>
</evidence>
<evidence type="ECO:0000256" key="2">
    <source>
        <dbReference type="ARBA" id="ARBA00006434"/>
    </source>
</evidence>
<dbReference type="InterPro" id="IPR050277">
    <property type="entry name" value="Sodium:Solute_Symporter"/>
</dbReference>
<keyword evidence="10" id="KW-1185">Reference proteome</keyword>
<feature type="transmembrane region" description="Helical" evidence="8">
    <location>
        <begin position="417"/>
        <end position="435"/>
    </location>
</feature>
<dbReference type="STRING" id="1544798.LH29_11545"/>
<evidence type="ECO:0008006" key="11">
    <source>
        <dbReference type="Google" id="ProtNLM"/>
    </source>
</evidence>
<dbReference type="InterPro" id="IPR001734">
    <property type="entry name" value="Na/solute_symporter"/>
</dbReference>
<dbReference type="RefSeq" id="WP_045029588.1">
    <property type="nucleotide sequence ID" value="NZ_JRHC01000002.1"/>
</dbReference>
<keyword evidence="4 8" id="KW-0812">Transmembrane</keyword>
<feature type="transmembrane region" description="Helical" evidence="8">
    <location>
        <begin position="115"/>
        <end position="139"/>
    </location>
</feature>
<dbReference type="InterPro" id="IPR038377">
    <property type="entry name" value="Na/Glc_symporter_sf"/>
</dbReference>
<evidence type="ECO:0000256" key="8">
    <source>
        <dbReference type="SAM" id="Phobius"/>
    </source>
</evidence>